<gene>
    <name evidence="2" type="ORF">D9611_014897</name>
</gene>
<dbReference type="OrthoDB" id="3093418at2759"/>
<evidence type="ECO:0000313" key="3">
    <source>
        <dbReference type="Proteomes" id="UP000541558"/>
    </source>
</evidence>
<dbReference type="EMBL" id="JAACJK010000185">
    <property type="protein sequence ID" value="KAF5318220.1"/>
    <property type="molecule type" value="Genomic_DNA"/>
</dbReference>
<protein>
    <submittedName>
        <fullName evidence="2">Uncharacterized protein</fullName>
    </submittedName>
</protein>
<evidence type="ECO:0000313" key="2">
    <source>
        <dbReference type="EMBL" id="KAF5318220.1"/>
    </source>
</evidence>
<name>A0A8H5EZE2_9AGAR</name>
<keyword evidence="1" id="KW-0732">Signal</keyword>
<sequence length="86" mass="10055">MRLTLIPIVLSLATSFVSAYGDDTSLDAREYIDELVARDLQLAQVSDLSTRDLIDELSERLEIRERRKVTRWKLLHSHRSTHHRIL</sequence>
<dbReference type="AlphaFoldDB" id="A0A8H5EZE2"/>
<dbReference type="Proteomes" id="UP000541558">
    <property type="component" value="Unassembled WGS sequence"/>
</dbReference>
<comment type="caution">
    <text evidence="2">The sequence shown here is derived from an EMBL/GenBank/DDBJ whole genome shotgun (WGS) entry which is preliminary data.</text>
</comment>
<evidence type="ECO:0000256" key="1">
    <source>
        <dbReference type="SAM" id="SignalP"/>
    </source>
</evidence>
<feature type="chain" id="PRO_5034151877" evidence="1">
    <location>
        <begin position="20"/>
        <end position="86"/>
    </location>
</feature>
<accession>A0A8H5EZE2</accession>
<reference evidence="2 3" key="1">
    <citation type="journal article" date="2020" name="ISME J.">
        <title>Uncovering the hidden diversity of litter-decomposition mechanisms in mushroom-forming fungi.</title>
        <authorList>
            <person name="Floudas D."/>
            <person name="Bentzer J."/>
            <person name="Ahren D."/>
            <person name="Johansson T."/>
            <person name="Persson P."/>
            <person name="Tunlid A."/>
        </authorList>
    </citation>
    <scope>NUCLEOTIDE SEQUENCE [LARGE SCALE GENOMIC DNA]</scope>
    <source>
        <strain evidence="2 3">CBS 175.51</strain>
    </source>
</reference>
<feature type="signal peptide" evidence="1">
    <location>
        <begin position="1"/>
        <end position="19"/>
    </location>
</feature>
<keyword evidence="3" id="KW-1185">Reference proteome</keyword>
<organism evidence="2 3">
    <name type="scientific">Ephemerocybe angulata</name>
    <dbReference type="NCBI Taxonomy" id="980116"/>
    <lineage>
        <taxon>Eukaryota</taxon>
        <taxon>Fungi</taxon>
        <taxon>Dikarya</taxon>
        <taxon>Basidiomycota</taxon>
        <taxon>Agaricomycotina</taxon>
        <taxon>Agaricomycetes</taxon>
        <taxon>Agaricomycetidae</taxon>
        <taxon>Agaricales</taxon>
        <taxon>Agaricineae</taxon>
        <taxon>Psathyrellaceae</taxon>
        <taxon>Ephemerocybe</taxon>
    </lineage>
</organism>
<proteinExistence type="predicted"/>